<gene>
    <name evidence="5" type="ORF">QVE165_LOCUS63531</name>
</gene>
<dbReference type="Proteomes" id="UP000663832">
    <property type="component" value="Unassembled WGS sequence"/>
</dbReference>
<feature type="non-terminal residue" evidence="5">
    <location>
        <position position="1"/>
    </location>
</feature>
<sequence length="65" mass="7701">MVKITKKSKRVSCAHRYSIQKKVRGHNKKMKKEARKHPEFKKKRTKDIKIPNSAPFKDELLQQAV</sequence>
<comment type="caution">
    <text evidence="5">The sequence shown here is derived from an EMBL/GenBank/DDBJ whole genome shotgun (WGS) entry which is preliminary data.</text>
</comment>
<comment type="subcellular location">
    <subcellularLocation>
        <location evidence="1">Nucleus</location>
    </subcellularLocation>
</comment>
<keyword evidence="2" id="KW-0539">Nucleus</keyword>
<feature type="compositionally biased region" description="Basic residues" evidence="3">
    <location>
        <begin position="22"/>
        <end position="46"/>
    </location>
</feature>
<dbReference type="Pfam" id="PF08701">
    <property type="entry name" value="GN3L_Grn1"/>
    <property type="match status" value="1"/>
</dbReference>
<evidence type="ECO:0000313" key="6">
    <source>
        <dbReference type="Proteomes" id="UP000663832"/>
    </source>
</evidence>
<evidence type="ECO:0000256" key="1">
    <source>
        <dbReference type="ARBA" id="ARBA00004123"/>
    </source>
</evidence>
<accession>A0A816FJU7</accession>
<evidence type="ECO:0000256" key="3">
    <source>
        <dbReference type="SAM" id="MobiDB-lite"/>
    </source>
</evidence>
<feature type="domain" description="Guanine nucleotide-binding protein-like 3 N-terminal" evidence="4">
    <location>
        <begin position="13"/>
        <end position="63"/>
    </location>
</feature>
<keyword evidence="6" id="KW-1185">Reference proteome</keyword>
<dbReference type="AlphaFoldDB" id="A0A816FJU7"/>
<protein>
    <recommendedName>
        <fullName evidence="4">Guanine nucleotide-binding protein-like 3 N-terminal domain-containing protein</fullName>
    </recommendedName>
</protein>
<dbReference type="OrthoDB" id="10266128at2759"/>
<feature type="region of interest" description="Disordered" evidence="3">
    <location>
        <begin position="22"/>
        <end position="54"/>
    </location>
</feature>
<reference evidence="5" key="1">
    <citation type="submission" date="2021-02" db="EMBL/GenBank/DDBJ databases">
        <authorList>
            <person name="Nowell W R."/>
        </authorList>
    </citation>
    <scope>NUCLEOTIDE SEQUENCE</scope>
</reference>
<evidence type="ECO:0000259" key="4">
    <source>
        <dbReference type="Pfam" id="PF08701"/>
    </source>
</evidence>
<proteinExistence type="predicted"/>
<dbReference type="EMBL" id="CAJNOM010005264">
    <property type="protein sequence ID" value="CAF1662493.1"/>
    <property type="molecule type" value="Genomic_DNA"/>
</dbReference>
<dbReference type="GO" id="GO:0005634">
    <property type="term" value="C:nucleus"/>
    <property type="evidence" value="ECO:0007669"/>
    <property type="project" value="UniProtKB-SubCell"/>
</dbReference>
<evidence type="ECO:0000256" key="2">
    <source>
        <dbReference type="ARBA" id="ARBA00023242"/>
    </source>
</evidence>
<name>A0A816FJU7_9BILA</name>
<dbReference type="InterPro" id="IPR014813">
    <property type="entry name" value="Gnl3_N_dom"/>
</dbReference>
<evidence type="ECO:0000313" key="5">
    <source>
        <dbReference type="EMBL" id="CAF1662493.1"/>
    </source>
</evidence>
<organism evidence="5 6">
    <name type="scientific">Adineta steineri</name>
    <dbReference type="NCBI Taxonomy" id="433720"/>
    <lineage>
        <taxon>Eukaryota</taxon>
        <taxon>Metazoa</taxon>
        <taxon>Spiralia</taxon>
        <taxon>Gnathifera</taxon>
        <taxon>Rotifera</taxon>
        <taxon>Eurotatoria</taxon>
        <taxon>Bdelloidea</taxon>
        <taxon>Adinetida</taxon>
        <taxon>Adinetidae</taxon>
        <taxon>Adineta</taxon>
    </lineage>
</organism>